<dbReference type="Pfam" id="PF25598">
    <property type="entry name" value="ARM_PUB"/>
    <property type="match status" value="1"/>
</dbReference>
<dbReference type="EMBL" id="JAWPEI010000007">
    <property type="protein sequence ID" value="KAK4721647.1"/>
    <property type="molecule type" value="Genomic_DNA"/>
</dbReference>
<comment type="pathway">
    <text evidence="3">Protein modification; protein ubiquitination.</text>
</comment>
<dbReference type="PROSITE" id="PS50176">
    <property type="entry name" value="ARM_REPEAT"/>
    <property type="match status" value="1"/>
</dbReference>
<evidence type="ECO:0000256" key="2">
    <source>
        <dbReference type="ARBA" id="ARBA00003861"/>
    </source>
</evidence>
<dbReference type="InterPro" id="IPR058678">
    <property type="entry name" value="ARM_PUB"/>
</dbReference>
<evidence type="ECO:0000256" key="8">
    <source>
        <dbReference type="PROSITE-ProRule" id="PRU00259"/>
    </source>
</evidence>
<dbReference type="InterPro" id="IPR016024">
    <property type="entry name" value="ARM-type_fold"/>
</dbReference>
<gene>
    <name evidence="10" type="ORF">R3W88_011880</name>
</gene>
<name>A0AAV9LB98_9SOLN</name>
<evidence type="ECO:0000256" key="3">
    <source>
        <dbReference type="ARBA" id="ARBA00004906"/>
    </source>
</evidence>
<protein>
    <recommendedName>
        <fullName evidence="4">RING-type E3 ubiquitin transferase</fullName>
        <ecNumber evidence="4">2.3.2.27</ecNumber>
    </recommendedName>
</protein>
<keyword evidence="5" id="KW-0808">Transferase</keyword>
<keyword evidence="6" id="KW-0677">Repeat</keyword>
<comment type="catalytic activity">
    <reaction evidence="1">
        <text>S-ubiquitinyl-[E2 ubiquitin-conjugating enzyme]-L-cysteine + [acceptor protein]-L-lysine = [E2 ubiquitin-conjugating enzyme]-L-cysteine + N(6)-ubiquitinyl-[acceptor protein]-L-lysine.</text>
        <dbReference type="EC" id="2.3.2.27"/>
    </reaction>
</comment>
<dbReference type="AlphaFoldDB" id="A0AAV9LB98"/>
<feature type="domain" description="U-box" evidence="9">
    <location>
        <begin position="40"/>
        <end position="292"/>
    </location>
</feature>
<dbReference type="InterPro" id="IPR011989">
    <property type="entry name" value="ARM-like"/>
</dbReference>
<dbReference type="Gene3D" id="1.25.10.10">
    <property type="entry name" value="Leucine-rich Repeat Variant"/>
    <property type="match status" value="2"/>
</dbReference>
<keyword evidence="7" id="KW-0833">Ubl conjugation pathway</keyword>
<accession>A0AAV9LB98</accession>
<dbReference type="PANTHER" id="PTHR23315:SF7">
    <property type="entry name" value="U-BOX DOMAIN-CONTAINING PROTEIN 4"/>
    <property type="match status" value="1"/>
</dbReference>
<evidence type="ECO:0000256" key="4">
    <source>
        <dbReference type="ARBA" id="ARBA00012483"/>
    </source>
</evidence>
<dbReference type="EC" id="2.3.2.27" evidence="4"/>
<dbReference type="SUPFAM" id="SSF48371">
    <property type="entry name" value="ARM repeat"/>
    <property type="match status" value="1"/>
</dbReference>
<proteinExistence type="predicted"/>
<dbReference type="SMART" id="SM00185">
    <property type="entry name" value="ARM"/>
    <property type="match status" value="4"/>
</dbReference>
<evidence type="ECO:0000256" key="6">
    <source>
        <dbReference type="ARBA" id="ARBA00022737"/>
    </source>
</evidence>
<dbReference type="FunFam" id="1.25.10.10:FF:000082">
    <property type="entry name" value="RING-type E3 ubiquitin transferase"/>
    <property type="match status" value="1"/>
</dbReference>
<evidence type="ECO:0000256" key="7">
    <source>
        <dbReference type="ARBA" id="ARBA00022786"/>
    </source>
</evidence>
<feature type="repeat" description="ARM" evidence="8">
    <location>
        <begin position="81"/>
        <end position="108"/>
    </location>
</feature>
<dbReference type="PANTHER" id="PTHR23315">
    <property type="entry name" value="U BOX DOMAIN-CONTAINING"/>
    <property type="match status" value="1"/>
</dbReference>
<comment type="caution">
    <text evidence="10">The sequence shown here is derived from an EMBL/GenBank/DDBJ whole genome shotgun (WGS) entry which is preliminary data.</text>
</comment>
<evidence type="ECO:0000256" key="5">
    <source>
        <dbReference type="ARBA" id="ARBA00022679"/>
    </source>
</evidence>
<dbReference type="GO" id="GO:0061630">
    <property type="term" value="F:ubiquitin protein ligase activity"/>
    <property type="evidence" value="ECO:0007669"/>
    <property type="project" value="UniProtKB-EC"/>
</dbReference>
<keyword evidence="11" id="KW-1185">Reference proteome</keyword>
<dbReference type="Proteomes" id="UP001311915">
    <property type="component" value="Unassembled WGS sequence"/>
</dbReference>
<comment type="function">
    <text evidence="2">Functions as an E3 ubiquitin ligase.</text>
</comment>
<evidence type="ECO:0000313" key="11">
    <source>
        <dbReference type="Proteomes" id="UP001311915"/>
    </source>
</evidence>
<evidence type="ECO:0000259" key="9">
    <source>
        <dbReference type="Pfam" id="PF25598"/>
    </source>
</evidence>
<dbReference type="GO" id="GO:0016567">
    <property type="term" value="P:protein ubiquitination"/>
    <property type="evidence" value="ECO:0007669"/>
    <property type="project" value="UniProtKB-ARBA"/>
</dbReference>
<organism evidence="10 11">
    <name type="scientific">Solanum pinnatisectum</name>
    <name type="common">tansyleaf nightshade</name>
    <dbReference type="NCBI Taxonomy" id="50273"/>
    <lineage>
        <taxon>Eukaryota</taxon>
        <taxon>Viridiplantae</taxon>
        <taxon>Streptophyta</taxon>
        <taxon>Embryophyta</taxon>
        <taxon>Tracheophyta</taxon>
        <taxon>Spermatophyta</taxon>
        <taxon>Magnoliopsida</taxon>
        <taxon>eudicotyledons</taxon>
        <taxon>Gunneridae</taxon>
        <taxon>Pentapetalae</taxon>
        <taxon>asterids</taxon>
        <taxon>lamiids</taxon>
        <taxon>Solanales</taxon>
        <taxon>Solanaceae</taxon>
        <taxon>Solanoideae</taxon>
        <taxon>Solaneae</taxon>
        <taxon>Solanum</taxon>
    </lineage>
</organism>
<evidence type="ECO:0000256" key="1">
    <source>
        <dbReference type="ARBA" id="ARBA00000900"/>
    </source>
</evidence>
<dbReference type="InterPro" id="IPR000225">
    <property type="entry name" value="Armadillo"/>
</dbReference>
<sequence length="294" mass="31755">MLETRVQNQSILHRPSQRFPIIVSSAVVKRKADPLELEEQVRKLIQDLNSNSIDVQRDVTAELQLLAKHNMDNRVAIANCGSINLLVNLLHSEDIKVQENVVTTLLNLLINDNKCSIANANAIEPLIHVLHTGSGEAKENSTATLFSLSSIEDCKMKIGRAGAFKPLNDAATTLFNLSILHENKARVVQAGDVKFLVGLMDPAAGMVDKAVAILSNFATIHEGRKEIGQEGGIPILVEVIELGSAKVKENAAATLLQLCTNSSKFCNMVLHEGVVPPLVAVAQSGTPRAREKVG</sequence>
<evidence type="ECO:0000313" key="10">
    <source>
        <dbReference type="EMBL" id="KAK4721647.1"/>
    </source>
</evidence>
<reference evidence="10 11" key="1">
    <citation type="submission" date="2023-10" db="EMBL/GenBank/DDBJ databases">
        <title>Genome-Wide Identification Analysis in wild type Solanum Pinnatisectum Reveals Some Genes Defensing Phytophthora Infestans.</title>
        <authorList>
            <person name="Sun C."/>
        </authorList>
    </citation>
    <scope>NUCLEOTIDE SEQUENCE [LARGE SCALE GENOMIC DNA]</scope>
    <source>
        <strain evidence="10">LQN</strain>
        <tissue evidence="10">Leaf</tissue>
    </source>
</reference>